<keyword evidence="4" id="KW-1185">Reference proteome</keyword>
<evidence type="ECO:0000256" key="1">
    <source>
        <dbReference type="SAM" id="Phobius"/>
    </source>
</evidence>
<name>A0A9P5JVP1_9AGAM</name>
<sequence>MVERWQKDADGILFFTGLFSAAVAALLAVTVQDLRPNSQDTSAFYLGNIYQVLADPNITRTSTPSSAKPPPFSRPRYAIWVNSLWFLSLVMSLSCALWATSLHQWARRYIRLTQPARCSPEKRARMRAFFANGVDEMHVPWAVEGLPTLLHLSLFLFFAGLVVFLFNVDQEVFTCVVCWILFFSLMYGLITLLPLIRHDSPYNTPLSILTWFLYARILYVAFKVLASFRRKRYRMYPNQRYQMQWRFSRWMSGGVEKRAEEMAEEQSSEIDVRILGWTLSALGDDDSLEKFFE</sequence>
<feature type="transmembrane region" description="Helical" evidence="1">
    <location>
        <begin position="148"/>
        <end position="166"/>
    </location>
</feature>
<dbReference type="Proteomes" id="UP000759537">
    <property type="component" value="Unassembled WGS sequence"/>
</dbReference>
<evidence type="ECO:0000313" key="4">
    <source>
        <dbReference type="Proteomes" id="UP000759537"/>
    </source>
</evidence>
<feature type="transmembrane region" description="Helical" evidence="1">
    <location>
        <begin position="173"/>
        <end position="196"/>
    </location>
</feature>
<evidence type="ECO:0000313" key="3">
    <source>
        <dbReference type="EMBL" id="KAF8464930.1"/>
    </source>
</evidence>
<feature type="transmembrane region" description="Helical" evidence="1">
    <location>
        <begin position="12"/>
        <end position="31"/>
    </location>
</feature>
<reference evidence="3" key="2">
    <citation type="journal article" date="2020" name="Nat. Commun.">
        <title>Large-scale genome sequencing of mycorrhizal fungi provides insights into the early evolution of symbiotic traits.</title>
        <authorList>
            <person name="Miyauchi S."/>
            <person name="Kiss E."/>
            <person name="Kuo A."/>
            <person name="Drula E."/>
            <person name="Kohler A."/>
            <person name="Sanchez-Garcia M."/>
            <person name="Morin E."/>
            <person name="Andreopoulos B."/>
            <person name="Barry K.W."/>
            <person name="Bonito G."/>
            <person name="Buee M."/>
            <person name="Carver A."/>
            <person name="Chen C."/>
            <person name="Cichocki N."/>
            <person name="Clum A."/>
            <person name="Culley D."/>
            <person name="Crous P.W."/>
            <person name="Fauchery L."/>
            <person name="Girlanda M."/>
            <person name="Hayes R.D."/>
            <person name="Keri Z."/>
            <person name="LaButti K."/>
            <person name="Lipzen A."/>
            <person name="Lombard V."/>
            <person name="Magnuson J."/>
            <person name="Maillard F."/>
            <person name="Murat C."/>
            <person name="Nolan M."/>
            <person name="Ohm R.A."/>
            <person name="Pangilinan J."/>
            <person name="Pereira M.F."/>
            <person name="Perotto S."/>
            <person name="Peter M."/>
            <person name="Pfister S."/>
            <person name="Riley R."/>
            <person name="Sitrit Y."/>
            <person name="Stielow J.B."/>
            <person name="Szollosi G."/>
            <person name="Zifcakova L."/>
            <person name="Stursova M."/>
            <person name="Spatafora J.W."/>
            <person name="Tedersoo L."/>
            <person name="Vaario L.M."/>
            <person name="Yamada A."/>
            <person name="Yan M."/>
            <person name="Wang P."/>
            <person name="Xu J."/>
            <person name="Bruns T."/>
            <person name="Baldrian P."/>
            <person name="Vilgalys R."/>
            <person name="Dunand C."/>
            <person name="Henrissat B."/>
            <person name="Grigoriev I.V."/>
            <person name="Hibbett D."/>
            <person name="Nagy L.G."/>
            <person name="Martin F.M."/>
        </authorList>
    </citation>
    <scope>NUCLEOTIDE SEQUENCE</scope>
    <source>
        <strain evidence="3">Prilba</strain>
    </source>
</reference>
<feature type="non-terminal residue" evidence="3">
    <location>
        <position position="293"/>
    </location>
</feature>
<protein>
    <recommendedName>
        <fullName evidence="2">DUF6535 domain-containing protein</fullName>
    </recommendedName>
</protein>
<dbReference type="Pfam" id="PF20153">
    <property type="entry name" value="DUF6535"/>
    <property type="match status" value="1"/>
</dbReference>
<gene>
    <name evidence="3" type="ORF">DFH94DRAFT_658567</name>
</gene>
<dbReference type="AlphaFoldDB" id="A0A9P5JVP1"/>
<reference evidence="3" key="1">
    <citation type="submission" date="2019-10" db="EMBL/GenBank/DDBJ databases">
        <authorList>
            <consortium name="DOE Joint Genome Institute"/>
            <person name="Kuo A."/>
            <person name="Miyauchi S."/>
            <person name="Kiss E."/>
            <person name="Drula E."/>
            <person name="Kohler A."/>
            <person name="Sanchez-Garcia M."/>
            <person name="Andreopoulos B."/>
            <person name="Barry K.W."/>
            <person name="Bonito G."/>
            <person name="Buee M."/>
            <person name="Carver A."/>
            <person name="Chen C."/>
            <person name="Cichocki N."/>
            <person name="Clum A."/>
            <person name="Culley D."/>
            <person name="Crous P.W."/>
            <person name="Fauchery L."/>
            <person name="Girlanda M."/>
            <person name="Hayes R."/>
            <person name="Keri Z."/>
            <person name="LaButti K."/>
            <person name="Lipzen A."/>
            <person name="Lombard V."/>
            <person name="Magnuson J."/>
            <person name="Maillard F."/>
            <person name="Morin E."/>
            <person name="Murat C."/>
            <person name="Nolan M."/>
            <person name="Ohm R."/>
            <person name="Pangilinan J."/>
            <person name="Pereira M."/>
            <person name="Perotto S."/>
            <person name="Peter M."/>
            <person name="Riley R."/>
            <person name="Sitrit Y."/>
            <person name="Stielow B."/>
            <person name="Szollosi G."/>
            <person name="Zifcakova L."/>
            <person name="Stursova M."/>
            <person name="Spatafora J.W."/>
            <person name="Tedersoo L."/>
            <person name="Vaario L.-M."/>
            <person name="Yamada A."/>
            <person name="Yan M."/>
            <person name="Wang P."/>
            <person name="Xu J."/>
            <person name="Bruns T."/>
            <person name="Baldrian P."/>
            <person name="Vilgalys R."/>
            <person name="Henrissat B."/>
            <person name="Grigoriev I.V."/>
            <person name="Hibbett D."/>
            <person name="Nagy L.G."/>
            <person name="Martin F.M."/>
        </authorList>
    </citation>
    <scope>NUCLEOTIDE SEQUENCE</scope>
    <source>
        <strain evidence="3">Prilba</strain>
    </source>
</reference>
<accession>A0A9P5JVP1</accession>
<proteinExistence type="predicted"/>
<feature type="transmembrane region" description="Helical" evidence="1">
    <location>
        <begin position="208"/>
        <end position="226"/>
    </location>
</feature>
<dbReference type="InterPro" id="IPR045338">
    <property type="entry name" value="DUF6535"/>
</dbReference>
<keyword evidence="1" id="KW-1133">Transmembrane helix</keyword>
<comment type="caution">
    <text evidence="3">The sequence shown here is derived from an EMBL/GenBank/DDBJ whole genome shotgun (WGS) entry which is preliminary data.</text>
</comment>
<organism evidence="3 4">
    <name type="scientific">Russula ochroleuca</name>
    <dbReference type="NCBI Taxonomy" id="152965"/>
    <lineage>
        <taxon>Eukaryota</taxon>
        <taxon>Fungi</taxon>
        <taxon>Dikarya</taxon>
        <taxon>Basidiomycota</taxon>
        <taxon>Agaricomycotina</taxon>
        <taxon>Agaricomycetes</taxon>
        <taxon>Russulales</taxon>
        <taxon>Russulaceae</taxon>
        <taxon>Russula</taxon>
    </lineage>
</organism>
<keyword evidence="1" id="KW-0812">Transmembrane</keyword>
<keyword evidence="1" id="KW-0472">Membrane</keyword>
<evidence type="ECO:0000259" key="2">
    <source>
        <dbReference type="Pfam" id="PF20153"/>
    </source>
</evidence>
<feature type="domain" description="DUF6535" evidence="2">
    <location>
        <begin position="1"/>
        <end position="167"/>
    </location>
</feature>
<dbReference type="EMBL" id="WHVB01000051">
    <property type="protein sequence ID" value="KAF8464930.1"/>
    <property type="molecule type" value="Genomic_DNA"/>
</dbReference>
<feature type="transmembrane region" description="Helical" evidence="1">
    <location>
        <begin position="77"/>
        <end position="99"/>
    </location>
</feature>
<dbReference type="OrthoDB" id="3219854at2759"/>